<proteinExistence type="predicted"/>
<evidence type="ECO:0000313" key="2">
    <source>
        <dbReference type="Proteomes" id="UP000775213"/>
    </source>
</evidence>
<dbReference type="EMBL" id="JAGFBR010000005">
    <property type="protein sequence ID" value="KAH0467419.1"/>
    <property type="molecule type" value="Genomic_DNA"/>
</dbReference>
<dbReference type="AlphaFoldDB" id="A0AAV7HHV3"/>
<dbReference type="Proteomes" id="UP000775213">
    <property type="component" value="Unassembled WGS sequence"/>
</dbReference>
<name>A0AAV7HHV3_DENCH</name>
<sequence length="63" mass="6966">MAAPFSFSLKVESSRDFHLRPATRSPAYHVPVVPTLNRRMALLISSRRAAAATKIKLGQAFIN</sequence>
<comment type="caution">
    <text evidence="1">The sequence shown here is derived from an EMBL/GenBank/DDBJ whole genome shotgun (WGS) entry which is preliminary data.</text>
</comment>
<gene>
    <name evidence="1" type="ORF">IEQ34_004657</name>
</gene>
<keyword evidence="2" id="KW-1185">Reference proteome</keyword>
<evidence type="ECO:0000313" key="1">
    <source>
        <dbReference type="EMBL" id="KAH0467419.1"/>
    </source>
</evidence>
<organism evidence="1 2">
    <name type="scientific">Dendrobium chrysotoxum</name>
    <name type="common">Orchid</name>
    <dbReference type="NCBI Taxonomy" id="161865"/>
    <lineage>
        <taxon>Eukaryota</taxon>
        <taxon>Viridiplantae</taxon>
        <taxon>Streptophyta</taxon>
        <taxon>Embryophyta</taxon>
        <taxon>Tracheophyta</taxon>
        <taxon>Spermatophyta</taxon>
        <taxon>Magnoliopsida</taxon>
        <taxon>Liliopsida</taxon>
        <taxon>Asparagales</taxon>
        <taxon>Orchidaceae</taxon>
        <taxon>Epidendroideae</taxon>
        <taxon>Malaxideae</taxon>
        <taxon>Dendrobiinae</taxon>
        <taxon>Dendrobium</taxon>
    </lineage>
</organism>
<accession>A0AAV7HHV3</accession>
<protein>
    <submittedName>
        <fullName evidence="1">Uncharacterized protein</fullName>
    </submittedName>
</protein>
<reference evidence="1 2" key="1">
    <citation type="journal article" date="2021" name="Hortic Res">
        <title>Chromosome-scale assembly of the Dendrobium chrysotoxum genome enhances the understanding of orchid evolution.</title>
        <authorList>
            <person name="Zhang Y."/>
            <person name="Zhang G.Q."/>
            <person name="Zhang D."/>
            <person name="Liu X.D."/>
            <person name="Xu X.Y."/>
            <person name="Sun W.H."/>
            <person name="Yu X."/>
            <person name="Zhu X."/>
            <person name="Wang Z.W."/>
            <person name="Zhao X."/>
            <person name="Zhong W.Y."/>
            <person name="Chen H."/>
            <person name="Yin W.L."/>
            <person name="Huang T."/>
            <person name="Niu S.C."/>
            <person name="Liu Z.J."/>
        </authorList>
    </citation>
    <scope>NUCLEOTIDE SEQUENCE [LARGE SCALE GENOMIC DNA]</scope>
    <source>
        <strain evidence="1">Lindl</strain>
    </source>
</reference>